<evidence type="ECO:0000313" key="13">
    <source>
        <dbReference type="Proteomes" id="UP000515150"/>
    </source>
</evidence>
<dbReference type="InterPro" id="IPR011993">
    <property type="entry name" value="PH-like_dom_sf"/>
</dbReference>
<gene>
    <name evidence="14" type="primary">LOC114856869</name>
</gene>
<keyword evidence="2" id="KW-0963">Cytoplasm</keyword>
<evidence type="ECO:0000256" key="4">
    <source>
        <dbReference type="ARBA" id="ARBA00022723"/>
    </source>
</evidence>
<dbReference type="Gene3D" id="1.20.900.10">
    <property type="entry name" value="Dbl homology (DH) domain"/>
    <property type="match status" value="1"/>
</dbReference>
<dbReference type="Pfam" id="PF01363">
    <property type="entry name" value="FYVE"/>
    <property type="match status" value="1"/>
</dbReference>
<dbReference type="Proteomes" id="UP000515150">
    <property type="component" value="Chromosome 6"/>
</dbReference>
<keyword evidence="6" id="KW-0862">Zinc</keyword>
<dbReference type="SMART" id="SM00064">
    <property type="entry name" value="FYVE"/>
    <property type="match status" value="1"/>
</dbReference>
<dbReference type="PROSITE" id="PS50178">
    <property type="entry name" value="ZF_FYVE"/>
    <property type="match status" value="1"/>
</dbReference>
<feature type="compositionally biased region" description="Low complexity" evidence="9">
    <location>
        <begin position="386"/>
        <end position="404"/>
    </location>
</feature>
<evidence type="ECO:0000313" key="14">
    <source>
        <dbReference type="RefSeq" id="XP_029008536.1"/>
    </source>
</evidence>
<evidence type="ECO:0000256" key="9">
    <source>
        <dbReference type="SAM" id="MobiDB-lite"/>
    </source>
</evidence>
<dbReference type="CDD" id="cd13237">
    <property type="entry name" value="PH2_FGD5_FGD6"/>
    <property type="match status" value="1"/>
</dbReference>
<organism evidence="13 14">
    <name type="scientific">Betta splendens</name>
    <name type="common">Siamese fighting fish</name>
    <dbReference type="NCBI Taxonomy" id="158456"/>
    <lineage>
        <taxon>Eukaryota</taxon>
        <taxon>Metazoa</taxon>
        <taxon>Chordata</taxon>
        <taxon>Craniata</taxon>
        <taxon>Vertebrata</taxon>
        <taxon>Euteleostomi</taxon>
        <taxon>Actinopterygii</taxon>
        <taxon>Neopterygii</taxon>
        <taxon>Teleostei</taxon>
        <taxon>Neoteleostei</taxon>
        <taxon>Acanthomorphata</taxon>
        <taxon>Anabantaria</taxon>
        <taxon>Anabantiformes</taxon>
        <taxon>Anabantoidei</taxon>
        <taxon>Osphronemidae</taxon>
        <taxon>Betta</taxon>
    </lineage>
</organism>
<evidence type="ECO:0000259" key="11">
    <source>
        <dbReference type="PROSITE" id="PS50010"/>
    </source>
</evidence>
<feature type="compositionally biased region" description="Acidic residues" evidence="9">
    <location>
        <begin position="351"/>
        <end position="370"/>
    </location>
</feature>
<dbReference type="PANTHER" id="PTHR12673">
    <property type="entry name" value="FACIOGENITAL DYSPLASIA PROTEIN"/>
    <property type="match status" value="1"/>
</dbReference>
<evidence type="ECO:0000259" key="10">
    <source>
        <dbReference type="PROSITE" id="PS50003"/>
    </source>
</evidence>
<evidence type="ECO:0000256" key="8">
    <source>
        <dbReference type="PROSITE-ProRule" id="PRU00091"/>
    </source>
</evidence>
<dbReference type="GO" id="GO:0008270">
    <property type="term" value="F:zinc ion binding"/>
    <property type="evidence" value="ECO:0007669"/>
    <property type="project" value="UniProtKB-KW"/>
</dbReference>
<dbReference type="InterPro" id="IPR000306">
    <property type="entry name" value="Znf_FYVE"/>
</dbReference>
<dbReference type="GeneID" id="114856869"/>
<keyword evidence="4" id="KW-0479">Metal-binding</keyword>
<feature type="region of interest" description="Disordered" evidence="9">
    <location>
        <begin position="141"/>
        <end position="187"/>
    </location>
</feature>
<dbReference type="OrthoDB" id="245697at2759"/>
<feature type="compositionally biased region" description="Basic and acidic residues" evidence="9">
    <location>
        <begin position="266"/>
        <end position="278"/>
    </location>
</feature>
<dbReference type="InterPro" id="IPR035899">
    <property type="entry name" value="DBL_dom_sf"/>
</dbReference>
<feature type="compositionally biased region" description="Acidic residues" evidence="9">
    <location>
        <begin position="632"/>
        <end position="641"/>
    </location>
</feature>
<dbReference type="PANTHER" id="PTHR12673:SF12">
    <property type="entry name" value="FYVE, RHOGEF AND PH DOMAIN-CONTAINING PROTEIN 6"/>
    <property type="match status" value="1"/>
</dbReference>
<feature type="compositionally biased region" description="Basic and acidic residues" evidence="9">
    <location>
        <begin position="524"/>
        <end position="544"/>
    </location>
</feature>
<dbReference type="Pfam" id="PF00621">
    <property type="entry name" value="RhoGEF"/>
    <property type="match status" value="1"/>
</dbReference>
<evidence type="ECO:0000256" key="5">
    <source>
        <dbReference type="ARBA" id="ARBA00022771"/>
    </source>
</evidence>
<feature type="domain" description="DH" evidence="11">
    <location>
        <begin position="681"/>
        <end position="870"/>
    </location>
</feature>
<proteinExistence type="predicted"/>
<protein>
    <submittedName>
        <fullName evidence="14">FYVE, RhoGEF and PH domain-containing protein 6-like</fullName>
    </submittedName>
</protein>
<evidence type="ECO:0000256" key="2">
    <source>
        <dbReference type="ARBA" id="ARBA00022490"/>
    </source>
</evidence>
<name>A0A6P7MNY5_BETSP</name>
<feature type="region of interest" description="Disordered" evidence="9">
    <location>
        <begin position="613"/>
        <end position="675"/>
    </location>
</feature>
<evidence type="ECO:0000256" key="1">
    <source>
        <dbReference type="ARBA" id="ARBA00004245"/>
    </source>
</evidence>
<feature type="compositionally biased region" description="Polar residues" evidence="9">
    <location>
        <begin position="165"/>
        <end position="184"/>
    </location>
</feature>
<dbReference type="CDD" id="cd00160">
    <property type="entry name" value="RhoGEF"/>
    <property type="match status" value="1"/>
</dbReference>
<feature type="compositionally biased region" description="Polar residues" evidence="9">
    <location>
        <begin position="493"/>
        <end position="502"/>
    </location>
</feature>
<dbReference type="InterPro" id="IPR000219">
    <property type="entry name" value="DH_dom"/>
</dbReference>
<feature type="domain" description="FYVE-type" evidence="12">
    <location>
        <begin position="1032"/>
        <end position="1091"/>
    </location>
</feature>
<evidence type="ECO:0000256" key="3">
    <source>
        <dbReference type="ARBA" id="ARBA00022658"/>
    </source>
</evidence>
<keyword evidence="5 8" id="KW-0863">Zinc-finger</keyword>
<dbReference type="InterPro" id="IPR001849">
    <property type="entry name" value="PH_domain"/>
</dbReference>
<accession>A0A6P7MNY5</accession>
<feature type="compositionally biased region" description="Basic and acidic residues" evidence="9">
    <location>
        <begin position="141"/>
        <end position="151"/>
    </location>
</feature>
<dbReference type="GO" id="GO:0005737">
    <property type="term" value="C:cytoplasm"/>
    <property type="evidence" value="ECO:0007669"/>
    <property type="project" value="TreeGrafter"/>
</dbReference>
<dbReference type="SMART" id="SM00325">
    <property type="entry name" value="RhoGEF"/>
    <property type="match status" value="1"/>
</dbReference>
<feature type="compositionally biased region" description="Low complexity" evidence="9">
    <location>
        <begin position="473"/>
        <end position="486"/>
    </location>
</feature>
<dbReference type="AlphaFoldDB" id="A0A6P7MNY5"/>
<dbReference type="RefSeq" id="XP_029008536.1">
    <property type="nucleotide sequence ID" value="XM_029152703.3"/>
</dbReference>
<dbReference type="GO" id="GO:0005856">
    <property type="term" value="C:cytoskeleton"/>
    <property type="evidence" value="ECO:0007669"/>
    <property type="project" value="UniProtKB-SubCell"/>
</dbReference>
<sequence>MSELVINADLRKPPVAPKPKMVRPLVQGLSPAMPRREGLALPSPGTQRKARPAVAPRRFPPKPSSDVELTSPASKSLDQTPVTGHPRPAGPAKSHNGVQQENKRPDWDYVIPICLCNLEKCSCITNTSVQRDKTEKALKTLHKGKTEDGRKPQPTAHVVIKDKTSPNPQTVSLQPPTNNSQPNNWKHMKEKPALDKNADTDASSPSVNASPSFLDIMLTYEENFKKTPRQTQEGDRLDPRLLRLIPKPEPVPRKPVWKAREAVLARQEKVEDEKESVSHKGRGVRVREGTGSSFPSVSVPAHENKQPARKAGAPPAPPPEKKPLLSEPTFGPQDVVEEDLGWDIDLHEMEVSVDGEDRDLEQEDGNDEDGIYSNILEFSSPPSRPMPSQAPAATAAAEVVPRAVKVPQMLPPRQTGPAAGTQRKESSEERGEHCDNDKRRAPRSQDGVLLKSATPSPPEEKKSRKQAKTGATKSSRSSVSKAKSFSGADAMRSQVQKKSSFRNLLDLKLAVQQRIGKGRQRPGSPEKDDGDDKEHLRSAEDLRDKRKASLPQVGVKQSEEEEKEEAIYESISSDEDISDYANLLVAKTEAPPTAWDSDENLYEMPDPYVPLEKHTEQHQHQHQTQSHHSEEEQPVDEDPSDEITFNSSDEEFNEDSSSISSKGEPDGNMVCQTQNGQKKSKIHYIATEIMTSERVFVGVLKLLHVDFREAVLKASTESGKPVIEERLLDQILYYLPQLYEFNQELLRELTERLANWNETSQIADIFLKKGPFLKMYSTYIREYDKNAALLEEQTKKNPAFGAVVQEFEASPCCFNLALRHYLLKPIQRIPQYQLLLTDYLKNLSEDSADHKDTQAALALVKEVANHANDIMKQGDDFQRMMRVQSSLTGNQEIVKPGRVLLKEGSLMKHSRKNMQPRMFFLFNDVLLYTIPLPSGQYELKYTLSLKGMEVSKPLLEAYQNELNIESVERSCRLSASSVSERDEWLKALSNAITDKTKKSISFVTGKPPEEVEPTDSTASPALGSRAPIWIPDLRVTMCMICACEFTIARRRHHCRACGKVVCKSCSANEYCLKYLKDKSGRVCDQCFDILSQQKETIHPGKKSIYQKKSKNIPKALKEVQANTDSSSMSGYLQMSEAGKKQAKRLWFVIKDKVLYTYAASENVAASRSQPLLGFTLEVESPEKFTLYHQGKLYYSFKADDVETAQRWINSIKEAAVL</sequence>
<dbReference type="InterPro" id="IPR017455">
    <property type="entry name" value="Znf_FYVE-rel"/>
</dbReference>
<evidence type="ECO:0000256" key="6">
    <source>
        <dbReference type="ARBA" id="ARBA00022833"/>
    </source>
</evidence>
<dbReference type="InterPro" id="IPR051092">
    <property type="entry name" value="FYVE_RhoGEF_PH"/>
</dbReference>
<dbReference type="SUPFAM" id="SSF50729">
    <property type="entry name" value="PH domain-like"/>
    <property type="match status" value="2"/>
</dbReference>
<dbReference type="PROSITE" id="PS50010">
    <property type="entry name" value="DH_2"/>
    <property type="match status" value="1"/>
</dbReference>
<dbReference type="Gene3D" id="2.30.29.30">
    <property type="entry name" value="Pleckstrin-homology domain (PH domain)/Phosphotyrosine-binding domain (PTB)"/>
    <property type="match status" value="2"/>
</dbReference>
<evidence type="ECO:0000259" key="12">
    <source>
        <dbReference type="PROSITE" id="PS50178"/>
    </source>
</evidence>
<dbReference type="KEGG" id="bspl:114856869"/>
<dbReference type="PROSITE" id="PS50003">
    <property type="entry name" value="PH_DOMAIN"/>
    <property type="match status" value="2"/>
</dbReference>
<feature type="compositionally biased region" description="Polar residues" evidence="9">
    <location>
        <begin position="67"/>
        <end position="82"/>
    </location>
</feature>
<feature type="region of interest" description="Disordered" evidence="9">
    <location>
        <begin position="1"/>
        <end position="103"/>
    </location>
</feature>
<reference evidence="14" key="1">
    <citation type="submission" date="2025-08" db="UniProtKB">
        <authorList>
            <consortium name="RefSeq"/>
        </authorList>
    </citation>
    <scope>IDENTIFICATION</scope>
</reference>
<keyword evidence="3" id="KW-0344">Guanine-nucleotide releasing factor</keyword>
<comment type="subcellular location">
    <subcellularLocation>
        <location evidence="1">Cytoplasm</location>
        <location evidence="1">Cytoskeleton</location>
    </subcellularLocation>
</comment>
<feature type="domain" description="PH" evidence="10">
    <location>
        <begin position="1125"/>
        <end position="1216"/>
    </location>
</feature>
<dbReference type="InterPro" id="IPR013083">
    <property type="entry name" value="Znf_RING/FYVE/PHD"/>
</dbReference>
<feature type="domain" description="PH" evidence="10">
    <location>
        <begin position="899"/>
        <end position="993"/>
    </location>
</feature>
<dbReference type="SMART" id="SM00233">
    <property type="entry name" value="PH"/>
    <property type="match status" value="2"/>
</dbReference>
<keyword evidence="13" id="KW-1185">Reference proteome</keyword>
<keyword evidence="7" id="KW-0206">Cytoskeleton</keyword>
<dbReference type="GO" id="GO:0005085">
    <property type="term" value="F:guanyl-nucleotide exchange factor activity"/>
    <property type="evidence" value="ECO:0007669"/>
    <property type="project" value="UniProtKB-KW"/>
</dbReference>
<dbReference type="SUPFAM" id="SSF48065">
    <property type="entry name" value="DBL homology domain (DH-domain)"/>
    <property type="match status" value="1"/>
</dbReference>
<dbReference type="Gene3D" id="3.30.40.10">
    <property type="entry name" value="Zinc/RING finger domain, C3HC4 (zinc finger)"/>
    <property type="match status" value="1"/>
</dbReference>
<dbReference type="Pfam" id="PF00169">
    <property type="entry name" value="PH"/>
    <property type="match status" value="2"/>
</dbReference>
<feature type="region of interest" description="Disordered" evidence="9">
    <location>
        <begin position="266"/>
        <end position="575"/>
    </location>
</feature>
<feature type="compositionally biased region" description="Basic and acidic residues" evidence="9">
    <location>
        <begin position="422"/>
        <end position="439"/>
    </location>
</feature>
<evidence type="ECO:0000256" key="7">
    <source>
        <dbReference type="ARBA" id="ARBA00023212"/>
    </source>
</evidence>